<gene>
    <name evidence="1" type="ORF">BDP27DRAFT_423345</name>
</gene>
<sequence length="119" mass="13892">MSTKRMGPGSRWDTMDDYFGDHNWRKTMSMVSLLLVQGMSEGIKTSIVNEWLKMVLEWEEDQTKPNPLVTTIRPLTYQKVRLDLAKKDEQRARDTPRLVDMAISPLQLIVRGLELEEQQ</sequence>
<evidence type="ECO:0000313" key="2">
    <source>
        <dbReference type="Proteomes" id="UP000772434"/>
    </source>
</evidence>
<reference evidence="1" key="1">
    <citation type="submission" date="2020-11" db="EMBL/GenBank/DDBJ databases">
        <authorList>
            <consortium name="DOE Joint Genome Institute"/>
            <person name="Ahrendt S."/>
            <person name="Riley R."/>
            <person name="Andreopoulos W."/>
            <person name="Labutti K."/>
            <person name="Pangilinan J."/>
            <person name="Ruiz-Duenas F.J."/>
            <person name="Barrasa J.M."/>
            <person name="Sanchez-Garcia M."/>
            <person name="Camarero S."/>
            <person name="Miyauchi S."/>
            <person name="Serrano A."/>
            <person name="Linde D."/>
            <person name="Babiker R."/>
            <person name="Drula E."/>
            <person name="Ayuso-Fernandez I."/>
            <person name="Pacheco R."/>
            <person name="Padilla G."/>
            <person name="Ferreira P."/>
            <person name="Barriuso J."/>
            <person name="Kellner H."/>
            <person name="Castanera R."/>
            <person name="Alfaro M."/>
            <person name="Ramirez L."/>
            <person name="Pisabarro A.G."/>
            <person name="Kuo A."/>
            <person name="Tritt A."/>
            <person name="Lipzen A."/>
            <person name="He G."/>
            <person name="Yan M."/>
            <person name="Ng V."/>
            <person name="Cullen D."/>
            <person name="Martin F."/>
            <person name="Rosso M.-N."/>
            <person name="Henrissat B."/>
            <person name="Hibbett D."/>
            <person name="Martinez A.T."/>
            <person name="Grigoriev I.V."/>
        </authorList>
    </citation>
    <scope>NUCLEOTIDE SEQUENCE</scope>
    <source>
        <strain evidence="1">AH 40177</strain>
    </source>
</reference>
<name>A0A9P5PBI6_9AGAR</name>
<proteinExistence type="predicted"/>
<organism evidence="1 2">
    <name type="scientific">Rhodocollybia butyracea</name>
    <dbReference type="NCBI Taxonomy" id="206335"/>
    <lineage>
        <taxon>Eukaryota</taxon>
        <taxon>Fungi</taxon>
        <taxon>Dikarya</taxon>
        <taxon>Basidiomycota</taxon>
        <taxon>Agaricomycotina</taxon>
        <taxon>Agaricomycetes</taxon>
        <taxon>Agaricomycetidae</taxon>
        <taxon>Agaricales</taxon>
        <taxon>Marasmiineae</taxon>
        <taxon>Omphalotaceae</taxon>
        <taxon>Rhodocollybia</taxon>
    </lineage>
</organism>
<protein>
    <submittedName>
        <fullName evidence="1">Uncharacterized protein</fullName>
    </submittedName>
</protein>
<evidence type="ECO:0000313" key="1">
    <source>
        <dbReference type="EMBL" id="KAF9060339.1"/>
    </source>
</evidence>
<keyword evidence="2" id="KW-1185">Reference proteome</keyword>
<dbReference type="OrthoDB" id="3257768at2759"/>
<dbReference type="Proteomes" id="UP000772434">
    <property type="component" value="Unassembled WGS sequence"/>
</dbReference>
<comment type="caution">
    <text evidence="1">The sequence shown here is derived from an EMBL/GenBank/DDBJ whole genome shotgun (WGS) entry which is preliminary data.</text>
</comment>
<dbReference type="EMBL" id="JADNRY010000248">
    <property type="protein sequence ID" value="KAF9060339.1"/>
    <property type="molecule type" value="Genomic_DNA"/>
</dbReference>
<accession>A0A9P5PBI6</accession>
<dbReference type="AlphaFoldDB" id="A0A9P5PBI6"/>